<dbReference type="RefSeq" id="WP_311620923.1">
    <property type="nucleotide sequence ID" value="NZ_JAVREV010000022.1"/>
</dbReference>
<protein>
    <submittedName>
        <fullName evidence="3">Uncharacterized protein</fullName>
    </submittedName>
</protein>
<feature type="transmembrane region" description="Helical" evidence="2">
    <location>
        <begin position="132"/>
        <end position="152"/>
    </location>
</feature>
<keyword evidence="4" id="KW-1185">Reference proteome</keyword>
<evidence type="ECO:0000313" key="3">
    <source>
        <dbReference type="EMBL" id="MDT0446781.1"/>
    </source>
</evidence>
<feature type="compositionally biased region" description="Pro residues" evidence="1">
    <location>
        <begin position="61"/>
        <end position="83"/>
    </location>
</feature>
<name>A0ABU2SCS7_9ACTN</name>
<comment type="caution">
    <text evidence="3">The sequence shown here is derived from an EMBL/GenBank/DDBJ whole genome shotgun (WGS) entry which is preliminary data.</text>
</comment>
<dbReference type="Proteomes" id="UP001183615">
    <property type="component" value="Unassembled WGS sequence"/>
</dbReference>
<sequence>MSHNQPGPYGQQPPQGPPPGQPGPYGAQPPQGPPPGGGPYGQGGAPGGPPPGGGYGFPQQPGQPAPPPGAPGVPGQPGPPPGAPGGYGQPQPPGPYGQQPPQGPPPYGQGPPPPGGAPGGGAPGGGKNKTTLVVIAVVAALAVIGGGAFFVLGGDDEGGATGAPSDDGTAYTLSLPETSGDFQRAPDQGGMQMPDEQEQAELGLSGMEGDSGTYATFQPEDIPPPGSVVSIVGGMWGEVPDPEAGVDALFALAAEEASGDTEMELVDSPSDFSDDQAYVKCQAARGLENDPDLGYRAEASVCVWADYSTMGIVILTPTPDLPADFDPNATEMPELSAPEPIALQESADITKEFRTNSLQEA</sequence>
<accession>A0ABU2SCS7</accession>
<proteinExistence type="predicted"/>
<feature type="compositionally biased region" description="Pro residues" evidence="1">
    <location>
        <begin position="101"/>
        <end position="116"/>
    </location>
</feature>
<gene>
    <name evidence="3" type="ORF">RM779_29920</name>
</gene>
<dbReference type="EMBL" id="JAVREV010000022">
    <property type="protein sequence ID" value="MDT0446781.1"/>
    <property type="molecule type" value="Genomic_DNA"/>
</dbReference>
<keyword evidence="2" id="KW-0472">Membrane</keyword>
<evidence type="ECO:0000256" key="2">
    <source>
        <dbReference type="SAM" id="Phobius"/>
    </source>
</evidence>
<keyword evidence="2" id="KW-1133">Transmembrane helix</keyword>
<organism evidence="3 4">
    <name type="scientific">Streptomyces johnsoniae</name>
    <dbReference type="NCBI Taxonomy" id="3075532"/>
    <lineage>
        <taxon>Bacteria</taxon>
        <taxon>Bacillati</taxon>
        <taxon>Actinomycetota</taxon>
        <taxon>Actinomycetes</taxon>
        <taxon>Kitasatosporales</taxon>
        <taxon>Streptomycetaceae</taxon>
        <taxon>Streptomyces</taxon>
    </lineage>
</organism>
<keyword evidence="2" id="KW-0812">Transmembrane</keyword>
<feature type="compositionally biased region" description="Low complexity" evidence="1">
    <location>
        <begin position="1"/>
        <end position="13"/>
    </location>
</feature>
<feature type="region of interest" description="Disordered" evidence="1">
    <location>
        <begin position="1"/>
        <end position="125"/>
    </location>
</feature>
<feature type="region of interest" description="Disordered" evidence="1">
    <location>
        <begin position="339"/>
        <end position="361"/>
    </location>
</feature>
<evidence type="ECO:0000256" key="1">
    <source>
        <dbReference type="SAM" id="MobiDB-lite"/>
    </source>
</evidence>
<reference evidence="4" key="1">
    <citation type="submission" date="2023-07" db="EMBL/GenBank/DDBJ databases">
        <title>30 novel species of actinomycetes from the DSMZ collection.</title>
        <authorList>
            <person name="Nouioui I."/>
        </authorList>
    </citation>
    <scope>NUCLEOTIDE SEQUENCE [LARGE SCALE GENOMIC DNA]</scope>
    <source>
        <strain evidence="4">DSM 41886</strain>
    </source>
</reference>
<evidence type="ECO:0000313" key="4">
    <source>
        <dbReference type="Proteomes" id="UP001183615"/>
    </source>
</evidence>